<accession>A0A2P6QPB8</accession>
<feature type="transmembrane region" description="Helical" evidence="1">
    <location>
        <begin position="12"/>
        <end position="34"/>
    </location>
</feature>
<dbReference type="Proteomes" id="UP000238479">
    <property type="component" value="Chromosome 4"/>
</dbReference>
<protein>
    <submittedName>
        <fullName evidence="2">Uncharacterized protein</fullName>
    </submittedName>
</protein>
<keyword evidence="1" id="KW-0472">Membrane</keyword>
<proteinExistence type="predicted"/>
<keyword evidence="3" id="KW-1185">Reference proteome</keyword>
<organism evidence="2 3">
    <name type="scientific">Rosa chinensis</name>
    <name type="common">China rose</name>
    <dbReference type="NCBI Taxonomy" id="74649"/>
    <lineage>
        <taxon>Eukaryota</taxon>
        <taxon>Viridiplantae</taxon>
        <taxon>Streptophyta</taxon>
        <taxon>Embryophyta</taxon>
        <taxon>Tracheophyta</taxon>
        <taxon>Spermatophyta</taxon>
        <taxon>Magnoliopsida</taxon>
        <taxon>eudicotyledons</taxon>
        <taxon>Gunneridae</taxon>
        <taxon>Pentapetalae</taxon>
        <taxon>rosids</taxon>
        <taxon>fabids</taxon>
        <taxon>Rosales</taxon>
        <taxon>Rosaceae</taxon>
        <taxon>Rosoideae</taxon>
        <taxon>Rosoideae incertae sedis</taxon>
        <taxon>Rosa</taxon>
    </lineage>
</organism>
<dbReference type="Gramene" id="PRQ35998">
    <property type="protein sequence ID" value="PRQ35998"/>
    <property type="gene ID" value="RchiOBHm_Chr4g0386631"/>
</dbReference>
<comment type="caution">
    <text evidence="2">The sequence shown here is derived from an EMBL/GenBank/DDBJ whole genome shotgun (WGS) entry which is preliminary data.</text>
</comment>
<keyword evidence="1" id="KW-0812">Transmembrane</keyword>
<sequence length="50" mass="5384">MHSGLKFTRRICLMSGVLISIMSGISFMALLSSVKSSGSMQLQLVSSLYS</sequence>
<reference evidence="2 3" key="1">
    <citation type="journal article" date="2018" name="Nat. Genet.">
        <title>The Rosa genome provides new insights in the design of modern roses.</title>
        <authorList>
            <person name="Bendahmane M."/>
        </authorList>
    </citation>
    <scope>NUCLEOTIDE SEQUENCE [LARGE SCALE GENOMIC DNA]</scope>
    <source>
        <strain evidence="3">cv. Old Blush</strain>
    </source>
</reference>
<dbReference type="EMBL" id="PDCK01000042">
    <property type="protein sequence ID" value="PRQ35998.1"/>
    <property type="molecule type" value="Genomic_DNA"/>
</dbReference>
<evidence type="ECO:0000313" key="3">
    <source>
        <dbReference type="Proteomes" id="UP000238479"/>
    </source>
</evidence>
<keyword evidence="1" id="KW-1133">Transmembrane helix</keyword>
<evidence type="ECO:0000313" key="2">
    <source>
        <dbReference type="EMBL" id="PRQ35998.1"/>
    </source>
</evidence>
<gene>
    <name evidence="2" type="ORF">RchiOBHm_Chr4g0386631</name>
</gene>
<name>A0A2P6QPB8_ROSCH</name>
<evidence type="ECO:0000256" key="1">
    <source>
        <dbReference type="SAM" id="Phobius"/>
    </source>
</evidence>
<dbReference type="AlphaFoldDB" id="A0A2P6QPB8"/>